<evidence type="ECO:0000256" key="1">
    <source>
        <dbReference type="ARBA" id="ARBA00022741"/>
    </source>
</evidence>
<feature type="domain" description="CP-type G" evidence="6">
    <location>
        <begin position="156"/>
        <end position="314"/>
    </location>
</feature>
<dbReference type="AlphaFoldDB" id="A0A1I3B860"/>
<dbReference type="OrthoDB" id="9809485at2"/>
<dbReference type="Pfam" id="PF03193">
    <property type="entry name" value="RsgA_GTPase"/>
    <property type="match status" value="1"/>
</dbReference>
<dbReference type="HAMAP" id="MF_01820">
    <property type="entry name" value="GTPase_RsgA"/>
    <property type="match status" value="1"/>
</dbReference>
<dbReference type="GO" id="GO:0005737">
    <property type="term" value="C:cytoplasm"/>
    <property type="evidence" value="ECO:0007669"/>
    <property type="project" value="UniProtKB-SubCell"/>
</dbReference>
<keyword evidence="3" id="KW-0694">RNA-binding</keyword>
<dbReference type="InterPro" id="IPR027417">
    <property type="entry name" value="P-loop_NTPase"/>
</dbReference>
<dbReference type="STRING" id="1576369.SAMN05421753_101293"/>
<dbReference type="PANTHER" id="PTHR32120">
    <property type="entry name" value="SMALL RIBOSOMAL SUBUNIT BIOGENESIS GTPASE RSGA"/>
    <property type="match status" value="1"/>
</dbReference>
<reference evidence="8" key="1">
    <citation type="submission" date="2016-10" db="EMBL/GenBank/DDBJ databases">
        <authorList>
            <person name="Varghese N."/>
            <person name="Submissions S."/>
        </authorList>
    </citation>
    <scope>NUCLEOTIDE SEQUENCE [LARGE SCALE GENOMIC DNA]</scope>
    <source>
        <strain evidence="8">DSM 26348</strain>
    </source>
</reference>
<dbReference type="InterPro" id="IPR010914">
    <property type="entry name" value="RsgA_GTPase_dom"/>
</dbReference>
<comment type="subcellular location">
    <subcellularLocation>
        <location evidence="3">Cytoplasm</location>
    </subcellularLocation>
</comment>
<evidence type="ECO:0000313" key="8">
    <source>
        <dbReference type="Proteomes" id="UP000199518"/>
    </source>
</evidence>
<feature type="domain" description="EngC GTPase" evidence="5">
    <location>
        <begin position="165"/>
        <end position="312"/>
    </location>
</feature>
<protein>
    <recommendedName>
        <fullName evidence="3">Small ribosomal subunit biogenesis GTPase RsgA</fullName>
        <ecNumber evidence="3">3.6.1.-</ecNumber>
    </recommendedName>
</protein>
<evidence type="ECO:0000313" key="7">
    <source>
        <dbReference type="EMBL" id="SFH58412.1"/>
    </source>
</evidence>
<proteinExistence type="inferred from homology"/>
<keyword evidence="1 3" id="KW-0547">Nucleotide-binding</keyword>
<organism evidence="7 8">
    <name type="scientific">Planctomicrobium piriforme</name>
    <dbReference type="NCBI Taxonomy" id="1576369"/>
    <lineage>
        <taxon>Bacteria</taxon>
        <taxon>Pseudomonadati</taxon>
        <taxon>Planctomycetota</taxon>
        <taxon>Planctomycetia</taxon>
        <taxon>Planctomycetales</taxon>
        <taxon>Planctomycetaceae</taxon>
        <taxon>Planctomicrobium</taxon>
    </lineage>
</organism>
<feature type="binding site" evidence="3">
    <location>
        <position position="351"/>
    </location>
    <ligand>
        <name>Zn(2+)</name>
        <dbReference type="ChEBI" id="CHEBI:29105"/>
    </ligand>
</feature>
<dbReference type="GO" id="GO:0042274">
    <property type="term" value="P:ribosomal small subunit biogenesis"/>
    <property type="evidence" value="ECO:0007669"/>
    <property type="project" value="UniProtKB-UniRule"/>
</dbReference>
<comment type="subunit">
    <text evidence="3">Monomer. Associates with 30S ribosomal subunit, binds 16S rRNA.</text>
</comment>
<comment type="function">
    <text evidence="3">One of several proteins that assist in the late maturation steps of the functional core of the 30S ribosomal subunit. Helps release RbfA from mature subunits. May play a role in the assembly of ribosomal proteins into the subunit. Circularly permuted GTPase that catalyzes slow GTP hydrolysis, GTPase activity is stimulated by the 30S ribosomal subunit.</text>
</comment>
<dbReference type="EMBL" id="FOQD01000001">
    <property type="protein sequence ID" value="SFH58412.1"/>
    <property type="molecule type" value="Genomic_DNA"/>
</dbReference>
<feature type="binding site" evidence="3">
    <location>
        <begin position="205"/>
        <end position="208"/>
    </location>
    <ligand>
        <name>GTP</name>
        <dbReference type="ChEBI" id="CHEBI:37565"/>
    </ligand>
</feature>
<evidence type="ECO:0000259" key="5">
    <source>
        <dbReference type="PROSITE" id="PS50936"/>
    </source>
</evidence>
<comment type="similarity">
    <text evidence="3">Belongs to the TRAFAC class YlqF/YawG GTPase family. RsgA subfamily.</text>
</comment>
<evidence type="ECO:0000256" key="4">
    <source>
        <dbReference type="SAM" id="MobiDB-lite"/>
    </source>
</evidence>
<dbReference type="GO" id="GO:0005525">
    <property type="term" value="F:GTP binding"/>
    <property type="evidence" value="ECO:0007669"/>
    <property type="project" value="UniProtKB-UniRule"/>
</dbReference>
<dbReference type="PANTHER" id="PTHR32120:SF11">
    <property type="entry name" value="SMALL RIBOSOMAL SUBUNIT BIOGENESIS GTPASE RSGA 1, MITOCHONDRIAL-RELATED"/>
    <property type="match status" value="1"/>
</dbReference>
<dbReference type="Proteomes" id="UP000199518">
    <property type="component" value="Unassembled WGS sequence"/>
</dbReference>
<sequence length="379" mass="41913">MQAAAKKKSRKIRVAFHKNRNKRKRFSDLTRQSEAELEATNDLSTTERLSGKGDLTRYRTIVSSDEGDDGAAIRDIDQAATLPGRVLTAVGSNQCRVEAADGQMYLCSVRRLVRTMSREGRNAVVAGDRVRFTPQADATGVIELVEPRFGTLSRVSRYKAHIIVSNIDQAVIVASVADPHLKLGLIDRFLCSAEKGGIRGVVCINKIDLGSRRLLQPVVGQYARLGYPVVLTDALSGEGIPELRRLLRGRETVFTGQSGVGKSSLLNAVQPGLWRRTGEVSSDTNKGRHTTRVTELLRLDAGGWVVDTPGIRTLQLWDIVKEELEGLFIEFRPFVHACRFPDCTHTHEQNCGIKHGVAHGLISPLRYDSYLRIFNGDET</sequence>
<keyword evidence="3" id="KW-0699">rRNA-binding</keyword>
<keyword evidence="3" id="KW-0479">Metal-binding</keyword>
<keyword evidence="3" id="KW-0690">Ribosome biogenesis</keyword>
<comment type="cofactor">
    <cofactor evidence="3">
        <name>Zn(2+)</name>
        <dbReference type="ChEBI" id="CHEBI:29105"/>
    </cofactor>
    <text evidence="3">Binds 1 zinc ion per subunit.</text>
</comment>
<feature type="binding site" evidence="3">
    <location>
        <begin position="256"/>
        <end position="264"/>
    </location>
    <ligand>
        <name>GTP</name>
        <dbReference type="ChEBI" id="CHEBI:37565"/>
    </ligand>
</feature>
<dbReference type="NCBIfam" id="TIGR00157">
    <property type="entry name" value="ribosome small subunit-dependent GTPase A"/>
    <property type="match status" value="1"/>
</dbReference>
<feature type="binding site" evidence="3">
    <location>
        <position position="338"/>
    </location>
    <ligand>
        <name>Zn(2+)</name>
        <dbReference type="ChEBI" id="CHEBI:29105"/>
    </ligand>
</feature>
<dbReference type="PROSITE" id="PS51721">
    <property type="entry name" value="G_CP"/>
    <property type="match status" value="1"/>
</dbReference>
<dbReference type="InterPro" id="IPR004881">
    <property type="entry name" value="Ribosome_biogen_GTPase_RsgA"/>
</dbReference>
<keyword evidence="8" id="KW-1185">Reference proteome</keyword>
<dbReference type="Gene3D" id="3.40.50.300">
    <property type="entry name" value="P-loop containing nucleotide triphosphate hydrolases"/>
    <property type="match status" value="1"/>
</dbReference>
<feature type="binding site" evidence="3">
    <location>
        <position position="345"/>
    </location>
    <ligand>
        <name>Zn(2+)</name>
        <dbReference type="ChEBI" id="CHEBI:29105"/>
    </ligand>
</feature>
<dbReference type="PROSITE" id="PS50936">
    <property type="entry name" value="ENGC_GTPASE"/>
    <property type="match status" value="1"/>
</dbReference>
<dbReference type="InterPro" id="IPR030378">
    <property type="entry name" value="G_CP_dom"/>
</dbReference>
<evidence type="ECO:0000259" key="6">
    <source>
        <dbReference type="PROSITE" id="PS51721"/>
    </source>
</evidence>
<keyword evidence="3" id="KW-0862">Zinc</keyword>
<feature type="binding site" evidence="3">
    <location>
        <position position="343"/>
    </location>
    <ligand>
        <name>Zn(2+)</name>
        <dbReference type="ChEBI" id="CHEBI:29105"/>
    </ligand>
</feature>
<keyword evidence="3" id="KW-0378">Hydrolase</keyword>
<dbReference type="RefSeq" id="WP_092047251.1">
    <property type="nucleotide sequence ID" value="NZ_FOQD01000001.1"/>
</dbReference>
<keyword evidence="2 3" id="KW-0342">GTP-binding</keyword>
<dbReference type="GO" id="GO:0019843">
    <property type="term" value="F:rRNA binding"/>
    <property type="evidence" value="ECO:0007669"/>
    <property type="project" value="UniProtKB-KW"/>
</dbReference>
<name>A0A1I3B860_9PLAN</name>
<dbReference type="InterPro" id="IPR012340">
    <property type="entry name" value="NA-bd_OB-fold"/>
</dbReference>
<dbReference type="Gene3D" id="2.40.50.140">
    <property type="entry name" value="Nucleic acid-binding proteins"/>
    <property type="match status" value="1"/>
</dbReference>
<keyword evidence="3" id="KW-0963">Cytoplasm</keyword>
<dbReference type="GO" id="GO:0003924">
    <property type="term" value="F:GTPase activity"/>
    <property type="evidence" value="ECO:0007669"/>
    <property type="project" value="UniProtKB-UniRule"/>
</dbReference>
<dbReference type="Gene3D" id="1.10.40.50">
    <property type="entry name" value="Probable gtpase engc, domain 3"/>
    <property type="match status" value="1"/>
</dbReference>
<dbReference type="GO" id="GO:0046872">
    <property type="term" value="F:metal ion binding"/>
    <property type="evidence" value="ECO:0007669"/>
    <property type="project" value="UniProtKB-KW"/>
</dbReference>
<gene>
    <name evidence="3" type="primary">rsgA</name>
    <name evidence="7" type="ORF">SAMN05421753_101293</name>
</gene>
<evidence type="ECO:0000256" key="3">
    <source>
        <dbReference type="HAMAP-Rule" id="MF_01820"/>
    </source>
</evidence>
<accession>A0A1I3B860</accession>
<dbReference type="SUPFAM" id="SSF52540">
    <property type="entry name" value="P-loop containing nucleoside triphosphate hydrolases"/>
    <property type="match status" value="1"/>
</dbReference>
<dbReference type="CDD" id="cd01854">
    <property type="entry name" value="YjeQ_EngC"/>
    <property type="match status" value="1"/>
</dbReference>
<dbReference type="EC" id="3.6.1.-" evidence="3"/>
<evidence type="ECO:0000256" key="2">
    <source>
        <dbReference type="ARBA" id="ARBA00023134"/>
    </source>
</evidence>
<feature type="region of interest" description="Disordered" evidence="4">
    <location>
        <begin position="23"/>
        <end position="45"/>
    </location>
</feature>